<reference evidence="1" key="1">
    <citation type="submission" date="2018-11" db="EMBL/GenBank/DDBJ databases">
        <authorList>
            <consortium name="Pathogen Informatics"/>
        </authorList>
    </citation>
    <scope>NUCLEOTIDE SEQUENCE</scope>
</reference>
<dbReference type="Proteomes" id="UP000784294">
    <property type="component" value="Unassembled WGS sequence"/>
</dbReference>
<organism evidence="1 2">
    <name type="scientific">Protopolystoma xenopodis</name>
    <dbReference type="NCBI Taxonomy" id="117903"/>
    <lineage>
        <taxon>Eukaryota</taxon>
        <taxon>Metazoa</taxon>
        <taxon>Spiralia</taxon>
        <taxon>Lophotrochozoa</taxon>
        <taxon>Platyhelminthes</taxon>
        <taxon>Monogenea</taxon>
        <taxon>Polyopisthocotylea</taxon>
        <taxon>Polystomatidea</taxon>
        <taxon>Polystomatidae</taxon>
        <taxon>Protopolystoma</taxon>
    </lineage>
</organism>
<dbReference type="EMBL" id="CAAALY010017754">
    <property type="protein sequence ID" value="VEL13427.1"/>
    <property type="molecule type" value="Genomic_DNA"/>
</dbReference>
<dbReference type="AlphaFoldDB" id="A0A3S5A6R6"/>
<sequence>MSAWFHHLAQLVSSGPVGAGRQGKTERPGVTIESPDWFRLVIDPGSRPSTILLHLSLRSLGHHQNTV</sequence>
<gene>
    <name evidence="1" type="ORF">PXEA_LOCUS6867</name>
</gene>
<comment type="caution">
    <text evidence="1">The sequence shown here is derived from an EMBL/GenBank/DDBJ whole genome shotgun (WGS) entry which is preliminary data.</text>
</comment>
<proteinExistence type="predicted"/>
<evidence type="ECO:0000313" key="2">
    <source>
        <dbReference type="Proteomes" id="UP000784294"/>
    </source>
</evidence>
<evidence type="ECO:0000313" key="1">
    <source>
        <dbReference type="EMBL" id="VEL13427.1"/>
    </source>
</evidence>
<protein>
    <submittedName>
        <fullName evidence="1">Uncharacterized protein</fullName>
    </submittedName>
</protein>
<name>A0A3S5A6R6_9PLAT</name>
<accession>A0A3S5A6R6</accession>
<keyword evidence="2" id="KW-1185">Reference proteome</keyword>